<comment type="caution">
    <text evidence="2">The sequence shown here is derived from an EMBL/GenBank/DDBJ whole genome shotgun (WGS) entry which is preliminary data.</text>
</comment>
<dbReference type="Proteomes" id="UP001500957">
    <property type="component" value="Unassembled WGS sequence"/>
</dbReference>
<gene>
    <name evidence="2" type="ORF">GCM10009547_41790</name>
</gene>
<evidence type="ECO:0000256" key="1">
    <source>
        <dbReference type="SAM" id="MobiDB-lite"/>
    </source>
</evidence>
<proteinExistence type="predicted"/>
<evidence type="ECO:0008006" key="4">
    <source>
        <dbReference type="Google" id="ProtNLM"/>
    </source>
</evidence>
<protein>
    <recommendedName>
        <fullName evidence="4">Protein ImuA</fullName>
    </recommendedName>
</protein>
<keyword evidence="3" id="KW-1185">Reference proteome</keyword>
<dbReference type="EMBL" id="BAAAHE010000044">
    <property type="protein sequence ID" value="GAA0633476.1"/>
    <property type="molecule type" value="Genomic_DNA"/>
</dbReference>
<feature type="compositionally biased region" description="Gly residues" evidence="1">
    <location>
        <begin position="75"/>
        <end position="86"/>
    </location>
</feature>
<sequence>MSATVADLRALLERAQPGAVRVAAEAPATSGVLPVAAALRPLFPGGGLRRGSAVEIGVREDVVPVGPRGRRSGAAGRGESSGFGERPGAGGCSLALALLAEASAAGSWCVLVGAPGLGLAAAAEVGIDLSRFALVPAPGQNWARAVGALLDGFDLVVARPPADLAPAEARALTARARHHGTVLVSLGPWPGAQVRLTPVHSRWEGLGNGHGRLSARRLLVSAAGRGTAGGRPRSAELWLPAADGAPAALEAAFAPPVEVAG</sequence>
<accession>A0ABP3SCS6</accession>
<organism evidence="2 3">
    <name type="scientific">Sporichthya brevicatena</name>
    <dbReference type="NCBI Taxonomy" id="171442"/>
    <lineage>
        <taxon>Bacteria</taxon>
        <taxon>Bacillati</taxon>
        <taxon>Actinomycetota</taxon>
        <taxon>Actinomycetes</taxon>
        <taxon>Sporichthyales</taxon>
        <taxon>Sporichthyaceae</taxon>
        <taxon>Sporichthya</taxon>
    </lineage>
</organism>
<name>A0ABP3SCS6_9ACTN</name>
<feature type="region of interest" description="Disordered" evidence="1">
    <location>
        <begin position="67"/>
        <end position="86"/>
    </location>
</feature>
<evidence type="ECO:0000313" key="3">
    <source>
        <dbReference type="Proteomes" id="UP001500957"/>
    </source>
</evidence>
<reference evidence="3" key="1">
    <citation type="journal article" date="2019" name="Int. J. Syst. Evol. Microbiol.">
        <title>The Global Catalogue of Microorganisms (GCM) 10K type strain sequencing project: providing services to taxonomists for standard genome sequencing and annotation.</title>
        <authorList>
            <consortium name="The Broad Institute Genomics Platform"/>
            <consortium name="The Broad Institute Genome Sequencing Center for Infectious Disease"/>
            <person name="Wu L."/>
            <person name="Ma J."/>
        </authorList>
    </citation>
    <scope>NUCLEOTIDE SEQUENCE [LARGE SCALE GENOMIC DNA]</scope>
    <source>
        <strain evidence="3">JCM 10671</strain>
    </source>
</reference>
<evidence type="ECO:0000313" key="2">
    <source>
        <dbReference type="EMBL" id="GAA0633476.1"/>
    </source>
</evidence>
<dbReference type="RefSeq" id="WP_344608398.1">
    <property type="nucleotide sequence ID" value="NZ_BAAAHE010000044.1"/>
</dbReference>